<proteinExistence type="predicted"/>
<name>W9RA38_9ROSA</name>
<evidence type="ECO:0000313" key="2">
    <source>
        <dbReference type="Proteomes" id="UP000030645"/>
    </source>
</evidence>
<reference evidence="2" key="1">
    <citation type="submission" date="2013-01" db="EMBL/GenBank/DDBJ databases">
        <title>Draft Genome Sequence of a Mulberry Tree, Morus notabilis C.K. Schneid.</title>
        <authorList>
            <person name="He N."/>
            <person name="Zhao S."/>
        </authorList>
    </citation>
    <scope>NUCLEOTIDE SEQUENCE</scope>
</reference>
<accession>W9RA38</accession>
<sequence>MVQRRSNGMFCMANNKVVLQRWFLAPQRPTGAVHCVDRETSAFGAGLAALWQCRLHGVALWR</sequence>
<organism evidence="1 2">
    <name type="scientific">Morus notabilis</name>
    <dbReference type="NCBI Taxonomy" id="981085"/>
    <lineage>
        <taxon>Eukaryota</taxon>
        <taxon>Viridiplantae</taxon>
        <taxon>Streptophyta</taxon>
        <taxon>Embryophyta</taxon>
        <taxon>Tracheophyta</taxon>
        <taxon>Spermatophyta</taxon>
        <taxon>Magnoliopsida</taxon>
        <taxon>eudicotyledons</taxon>
        <taxon>Gunneridae</taxon>
        <taxon>Pentapetalae</taxon>
        <taxon>rosids</taxon>
        <taxon>fabids</taxon>
        <taxon>Rosales</taxon>
        <taxon>Moraceae</taxon>
        <taxon>Moreae</taxon>
        <taxon>Morus</taxon>
    </lineage>
</organism>
<gene>
    <name evidence="1" type="ORF">L484_004037</name>
</gene>
<dbReference type="AlphaFoldDB" id="W9RA38"/>
<dbReference type="EMBL" id="KE344775">
    <property type="protein sequence ID" value="EXB78672.1"/>
    <property type="molecule type" value="Genomic_DNA"/>
</dbReference>
<evidence type="ECO:0000313" key="1">
    <source>
        <dbReference type="EMBL" id="EXB78672.1"/>
    </source>
</evidence>
<keyword evidence="2" id="KW-1185">Reference proteome</keyword>
<dbReference type="Proteomes" id="UP000030645">
    <property type="component" value="Unassembled WGS sequence"/>
</dbReference>
<protein>
    <submittedName>
        <fullName evidence="1">Uncharacterized protein</fullName>
    </submittedName>
</protein>